<keyword evidence="1" id="KW-0304">Gas vesicle</keyword>
<organism evidence="5 6">
    <name type="scientific">Marinitenerispora sediminis</name>
    <dbReference type="NCBI Taxonomy" id="1931232"/>
    <lineage>
        <taxon>Bacteria</taxon>
        <taxon>Bacillati</taxon>
        <taxon>Actinomycetota</taxon>
        <taxon>Actinomycetes</taxon>
        <taxon>Streptosporangiales</taxon>
        <taxon>Nocardiopsidaceae</taxon>
        <taxon>Marinitenerispora</taxon>
    </lineage>
</organism>
<comment type="similarity">
    <text evidence="3">Belongs to the gas vesicle GvpF/GvpL family.</text>
</comment>
<evidence type="ECO:0000256" key="4">
    <source>
        <dbReference type="SAM" id="Coils"/>
    </source>
</evidence>
<dbReference type="OrthoDB" id="3867411at2"/>
<keyword evidence="4" id="KW-0175">Coiled coil</keyword>
<dbReference type="EMBL" id="QEIN01000142">
    <property type="protein sequence ID" value="RCV55651.1"/>
    <property type="molecule type" value="Genomic_DNA"/>
</dbReference>
<comment type="subcellular location">
    <subcellularLocation>
        <location evidence="2">Gas vesicle</location>
    </subcellularLocation>
</comment>
<dbReference type="RefSeq" id="WP_114399668.1">
    <property type="nucleotide sequence ID" value="NZ_QEIM01000143.1"/>
</dbReference>
<feature type="coiled-coil region" evidence="4">
    <location>
        <begin position="49"/>
        <end position="108"/>
    </location>
</feature>
<dbReference type="PANTHER" id="PTHR36852">
    <property type="entry name" value="PROTEIN GVPL 2"/>
    <property type="match status" value="1"/>
</dbReference>
<keyword evidence="6" id="KW-1185">Reference proteome</keyword>
<protein>
    <submittedName>
        <fullName evidence="5">Gas vesicle protein GvpFL</fullName>
    </submittedName>
</protein>
<dbReference type="Pfam" id="PF06386">
    <property type="entry name" value="GvpL_GvpF"/>
    <property type="match status" value="1"/>
</dbReference>
<dbReference type="Proteomes" id="UP000253318">
    <property type="component" value="Unassembled WGS sequence"/>
</dbReference>
<evidence type="ECO:0000256" key="2">
    <source>
        <dbReference type="ARBA" id="ARBA00035108"/>
    </source>
</evidence>
<evidence type="ECO:0000256" key="3">
    <source>
        <dbReference type="ARBA" id="ARBA00035643"/>
    </source>
</evidence>
<evidence type="ECO:0000256" key="1">
    <source>
        <dbReference type="ARBA" id="ARBA00022987"/>
    </source>
</evidence>
<reference evidence="5 6" key="1">
    <citation type="submission" date="2018-04" db="EMBL/GenBank/DDBJ databases">
        <title>Novel actinobacteria from marine sediment.</title>
        <authorList>
            <person name="Ng Z.Y."/>
            <person name="Tan G.Y.A."/>
        </authorList>
    </citation>
    <scope>NUCLEOTIDE SEQUENCE [LARGE SCALE GENOMIC DNA]</scope>
    <source>
        <strain evidence="5 6">TPS81</strain>
    </source>
</reference>
<comment type="caution">
    <text evidence="5">The sequence shown here is derived from an EMBL/GenBank/DDBJ whole genome shotgun (WGS) entry which is preliminary data.</text>
</comment>
<dbReference type="GO" id="GO:0031412">
    <property type="term" value="P:gas vesicle organization"/>
    <property type="evidence" value="ECO:0007669"/>
    <property type="project" value="InterPro"/>
</dbReference>
<dbReference type="InterPro" id="IPR009430">
    <property type="entry name" value="GvpL/GvpF"/>
</dbReference>
<dbReference type="GO" id="GO:0031411">
    <property type="term" value="C:gas vesicle"/>
    <property type="evidence" value="ECO:0007669"/>
    <property type="project" value="UniProtKB-SubCell"/>
</dbReference>
<sequence length="246" mass="26947">MSCYVYAVTRDGHPLDIDGEKGVGAPPEPVRVLRSAGLAAVVSDAPEGLRAKRRDLEAHQRVLDRLMGQGTALPMRFGTLADSEDAVLAELERSAQYYRGELDRLDGRVEVNVKAAHLEEAALREALLTDPELRAANEELRAAGGGTHDQRIAFGEQVADALERLRGRDADRVLEALRPHAERLALGPPVDGCLANVSLLVDRSRLREVDEAVQRLRAGTADLMEVRVSEPLPPYSFVAPRPRQEQ</sequence>
<proteinExistence type="inferred from homology"/>
<evidence type="ECO:0000313" key="5">
    <source>
        <dbReference type="EMBL" id="RCV55651.1"/>
    </source>
</evidence>
<dbReference type="AlphaFoldDB" id="A0A368T2W1"/>
<gene>
    <name evidence="5" type="ORF">DEF24_17595</name>
</gene>
<name>A0A368T2W1_9ACTN</name>
<evidence type="ECO:0000313" key="6">
    <source>
        <dbReference type="Proteomes" id="UP000253318"/>
    </source>
</evidence>
<accession>A0A368T2W1</accession>
<dbReference type="PANTHER" id="PTHR36852:SF1">
    <property type="entry name" value="PROTEIN GVPL 2"/>
    <property type="match status" value="1"/>
</dbReference>